<gene>
    <name evidence="1" type="ORF">E3U43_016567</name>
</gene>
<accession>A0ACD3QI75</accession>
<evidence type="ECO:0000313" key="1">
    <source>
        <dbReference type="EMBL" id="TMS06808.1"/>
    </source>
</evidence>
<evidence type="ECO:0000313" key="2">
    <source>
        <dbReference type="Proteomes" id="UP000793456"/>
    </source>
</evidence>
<dbReference type="EMBL" id="CM011692">
    <property type="protein sequence ID" value="TMS06808.1"/>
    <property type="molecule type" value="Genomic_DNA"/>
</dbReference>
<proteinExistence type="predicted"/>
<organism evidence="1 2">
    <name type="scientific">Larimichthys crocea</name>
    <name type="common">Large yellow croaker</name>
    <name type="synonym">Pseudosciaena crocea</name>
    <dbReference type="NCBI Taxonomy" id="215358"/>
    <lineage>
        <taxon>Eukaryota</taxon>
        <taxon>Metazoa</taxon>
        <taxon>Chordata</taxon>
        <taxon>Craniata</taxon>
        <taxon>Vertebrata</taxon>
        <taxon>Euteleostomi</taxon>
        <taxon>Actinopterygii</taxon>
        <taxon>Neopterygii</taxon>
        <taxon>Teleostei</taxon>
        <taxon>Neoteleostei</taxon>
        <taxon>Acanthomorphata</taxon>
        <taxon>Eupercaria</taxon>
        <taxon>Sciaenidae</taxon>
        <taxon>Larimichthys</taxon>
    </lineage>
</organism>
<reference evidence="1" key="1">
    <citation type="submission" date="2018-11" db="EMBL/GenBank/DDBJ databases">
        <title>The sequence and de novo assembly of Larimichthys crocea genome using PacBio and Hi-C technologies.</title>
        <authorList>
            <person name="Xu P."/>
            <person name="Chen B."/>
            <person name="Zhou Z."/>
            <person name="Ke Q."/>
            <person name="Wu Y."/>
            <person name="Bai H."/>
            <person name="Pu F."/>
        </authorList>
    </citation>
    <scope>NUCLEOTIDE SEQUENCE</scope>
    <source>
        <tissue evidence="1">Muscle</tissue>
    </source>
</reference>
<sequence>MLKGKLTWEKDFKLLQGHDEASLWIYNATKDDEGIYTCTCTWTHNHKVYNSSGSKRLIHKDLTVHRLEIISPIEKELFADEGFEIKLNCSVFCGTNVERYCHTSWHVNGNPFNQTVGYSQSKKTVVEKPSKNTISTTILTYRESVC</sequence>
<protein>
    <submittedName>
        <fullName evidence="1">Uncharacterized protein</fullName>
    </submittedName>
</protein>
<keyword evidence="2" id="KW-1185">Reference proteome</keyword>
<dbReference type="Proteomes" id="UP000793456">
    <property type="component" value="Chromosome XIX"/>
</dbReference>
<name>A0ACD3QI75_LARCR</name>
<comment type="caution">
    <text evidence="1">The sequence shown here is derived from an EMBL/GenBank/DDBJ whole genome shotgun (WGS) entry which is preliminary data.</text>
</comment>